<keyword evidence="3 7" id="KW-0812">Transmembrane</keyword>
<evidence type="ECO:0000256" key="4">
    <source>
        <dbReference type="ARBA" id="ARBA00022968"/>
    </source>
</evidence>
<feature type="transmembrane region" description="Helical" evidence="7">
    <location>
        <begin position="44"/>
        <end position="64"/>
    </location>
</feature>
<name>A0A226E369_FOLCA</name>
<dbReference type="AlphaFoldDB" id="A0A226E369"/>
<evidence type="ECO:0000256" key="2">
    <source>
        <dbReference type="ARBA" id="ARBA00005876"/>
    </source>
</evidence>
<dbReference type="GO" id="GO:1990573">
    <property type="term" value="P:potassium ion import across plasma membrane"/>
    <property type="evidence" value="ECO:0007669"/>
    <property type="project" value="TreeGrafter"/>
</dbReference>
<reference evidence="8 9" key="1">
    <citation type="submission" date="2015-12" db="EMBL/GenBank/DDBJ databases">
        <title>The genome of Folsomia candida.</title>
        <authorList>
            <person name="Faddeeva A."/>
            <person name="Derks M.F."/>
            <person name="Anvar Y."/>
            <person name="Smit S."/>
            <person name="Van Straalen N."/>
            <person name="Roelofs D."/>
        </authorList>
    </citation>
    <scope>NUCLEOTIDE SEQUENCE [LARGE SCALE GENOMIC DNA]</scope>
    <source>
        <strain evidence="8 9">VU population</strain>
        <tissue evidence="8">Whole body</tissue>
    </source>
</reference>
<evidence type="ECO:0000256" key="7">
    <source>
        <dbReference type="SAM" id="Phobius"/>
    </source>
</evidence>
<accession>A0A226E369</accession>
<dbReference type="Pfam" id="PF00287">
    <property type="entry name" value="Na_K-ATPase"/>
    <property type="match status" value="1"/>
</dbReference>
<dbReference type="PROSITE" id="PS00390">
    <property type="entry name" value="ATPASE_NA_K_BETA_1"/>
    <property type="match status" value="1"/>
</dbReference>
<comment type="subcellular location">
    <subcellularLocation>
        <location evidence="1">Membrane</location>
        <topology evidence="1">Single-pass type II membrane protein</topology>
    </subcellularLocation>
</comment>
<dbReference type="InterPro" id="IPR000402">
    <property type="entry name" value="Na/K_ATPase_sub_beta"/>
</dbReference>
<evidence type="ECO:0000313" key="8">
    <source>
        <dbReference type="EMBL" id="OXA52182.1"/>
    </source>
</evidence>
<evidence type="ECO:0000256" key="1">
    <source>
        <dbReference type="ARBA" id="ARBA00004606"/>
    </source>
</evidence>
<dbReference type="InterPro" id="IPR038702">
    <property type="entry name" value="Na/K_ATPase_sub_beta_sf"/>
</dbReference>
<dbReference type="GO" id="GO:0005890">
    <property type="term" value="C:sodium:potassium-exchanging ATPase complex"/>
    <property type="evidence" value="ECO:0007669"/>
    <property type="project" value="InterPro"/>
</dbReference>
<gene>
    <name evidence="8" type="ORF">Fcan01_12894</name>
</gene>
<dbReference type="OMA" id="IGDPTYY"/>
<keyword evidence="4" id="KW-0735">Signal-anchor</keyword>
<dbReference type="PANTHER" id="PTHR11523">
    <property type="entry name" value="SODIUM/POTASSIUM-DEPENDENT ATPASE BETA SUBUNIT"/>
    <property type="match status" value="1"/>
</dbReference>
<comment type="similarity">
    <text evidence="2">Belongs to the X(+)/potassium ATPases subunit beta family.</text>
</comment>
<protein>
    <submittedName>
        <fullName evidence="8">Sodium/potassium-transporting ATPase subunit beta-2</fullName>
    </submittedName>
</protein>
<sequence length="323" mass="37130">MGKEESNGGKNYTGYDDRFSTYVWNSETRQFFGRTGLAWAKLTIFYTIFYIGLAAFAGLCYFLFSKTLTEEHPRWMLGYRPMPDPDTNAGSTLIWYTLGKRSDAKFWYRQLDEYVTGVEQSVYNSDVLSCERDMKATNEKSCRVEVSQFGNVCTKANKFGYESGDPCILLKLNRIFGWEPECYGINENGQYDKKLLDDDLNEAEGMPSSLKTYIFSNVNSISDDAKRANFLSTIWITCNGEAKPDQENLGTFAYFPSNRQGISGKYFPYHKQPGYQSPFIFVQLKNPMRDVLINVECKAWAKNIIHDRINRLGSVRFEILIDS</sequence>
<evidence type="ECO:0000256" key="6">
    <source>
        <dbReference type="ARBA" id="ARBA00023136"/>
    </source>
</evidence>
<keyword evidence="6 7" id="KW-0472">Membrane</keyword>
<proteinExistence type="inferred from homology"/>
<evidence type="ECO:0000313" key="9">
    <source>
        <dbReference type="Proteomes" id="UP000198287"/>
    </source>
</evidence>
<dbReference type="GO" id="GO:0006883">
    <property type="term" value="P:intracellular sodium ion homeostasis"/>
    <property type="evidence" value="ECO:0007669"/>
    <property type="project" value="TreeGrafter"/>
</dbReference>
<dbReference type="GO" id="GO:0030007">
    <property type="term" value="P:intracellular potassium ion homeostasis"/>
    <property type="evidence" value="ECO:0007669"/>
    <property type="project" value="TreeGrafter"/>
</dbReference>
<evidence type="ECO:0000256" key="5">
    <source>
        <dbReference type="ARBA" id="ARBA00022989"/>
    </source>
</evidence>
<dbReference type="GO" id="GO:0036376">
    <property type="term" value="P:sodium ion export across plasma membrane"/>
    <property type="evidence" value="ECO:0007669"/>
    <property type="project" value="TreeGrafter"/>
</dbReference>
<comment type="caution">
    <text evidence="8">The sequence shown here is derived from an EMBL/GenBank/DDBJ whole genome shotgun (WGS) entry which is preliminary data.</text>
</comment>
<dbReference type="GO" id="GO:0001671">
    <property type="term" value="F:ATPase activator activity"/>
    <property type="evidence" value="ECO:0007669"/>
    <property type="project" value="TreeGrafter"/>
</dbReference>
<dbReference type="PANTHER" id="PTHR11523:SF28">
    <property type="entry name" value="NA_K-ATPASE BETA SUBUNIT ISOFORM 4-RELATED"/>
    <property type="match status" value="1"/>
</dbReference>
<dbReference type="EMBL" id="LNIX01000007">
    <property type="protein sequence ID" value="OXA52182.1"/>
    <property type="molecule type" value="Genomic_DNA"/>
</dbReference>
<evidence type="ECO:0000256" key="3">
    <source>
        <dbReference type="ARBA" id="ARBA00022692"/>
    </source>
</evidence>
<dbReference type="Gene3D" id="2.60.40.1660">
    <property type="entry name" value="Na, k-atpase alpha subunit"/>
    <property type="match status" value="1"/>
</dbReference>
<dbReference type="OrthoDB" id="5912413at2759"/>
<dbReference type="STRING" id="158441.A0A226E369"/>
<keyword evidence="9" id="KW-1185">Reference proteome</keyword>
<organism evidence="8 9">
    <name type="scientific">Folsomia candida</name>
    <name type="common">Springtail</name>
    <dbReference type="NCBI Taxonomy" id="158441"/>
    <lineage>
        <taxon>Eukaryota</taxon>
        <taxon>Metazoa</taxon>
        <taxon>Ecdysozoa</taxon>
        <taxon>Arthropoda</taxon>
        <taxon>Hexapoda</taxon>
        <taxon>Collembola</taxon>
        <taxon>Entomobryomorpha</taxon>
        <taxon>Isotomoidea</taxon>
        <taxon>Isotomidae</taxon>
        <taxon>Proisotominae</taxon>
        <taxon>Folsomia</taxon>
    </lineage>
</organism>
<keyword evidence="5 7" id="KW-1133">Transmembrane helix</keyword>
<dbReference type="Proteomes" id="UP000198287">
    <property type="component" value="Unassembled WGS sequence"/>
</dbReference>